<keyword evidence="2 12" id="KW-0678">Repressor</keyword>
<dbReference type="Pfam" id="PF01726">
    <property type="entry name" value="LexA_DNA_bind"/>
    <property type="match status" value="1"/>
</dbReference>
<feature type="DNA-binding region" description="H-T-H motif" evidence="12">
    <location>
        <begin position="28"/>
        <end position="48"/>
    </location>
</feature>
<dbReference type="FunFam" id="2.10.109.10:FF:000001">
    <property type="entry name" value="LexA repressor"/>
    <property type="match status" value="1"/>
</dbReference>
<evidence type="ECO:0000256" key="6">
    <source>
        <dbReference type="ARBA" id="ARBA00022813"/>
    </source>
</evidence>
<evidence type="ECO:0000256" key="13">
    <source>
        <dbReference type="RuleBase" id="RU003991"/>
    </source>
</evidence>
<dbReference type="PRINTS" id="PR00726">
    <property type="entry name" value="LEXASERPTASE"/>
</dbReference>
<feature type="active site" description="For autocatalytic cleavage activity" evidence="12">
    <location>
        <position position="126"/>
    </location>
</feature>
<keyword evidence="9 12" id="KW-0804">Transcription</keyword>
<reference evidence="16 17" key="1">
    <citation type="journal article" date="2016" name="Nat. Commun.">
        <title>Thousands of microbial genomes shed light on interconnected biogeochemical processes in an aquifer system.</title>
        <authorList>
            <person name="Anantharaman K."/>
            <person name="Brown C.T."/>
            <person name="Hug L.A."/>
            <person name="Sharon I."/>
            <person name="Castelle C.J."/>
            <person name="Probst A.J."/>
            <person name="Thomas B.C."/>
            <person name="Singh A."/>
            <person name="Wilkins M.J."/>
            <person name="Karaoz U."/>
            <person name="Brodie E.L."/>
            <person name="Williams K.H."/>
            <person name="Hubbard S.S."/>
            <person name="Banfield J.F."/>
        </authorList>
    </citation>
    <scope>NUCLEOTIDE SEQUENCE [LARGE SCALE GENOMIC DNA]</scope>
</reference>
<dbReference type="InterPro" id="IPR036388">
    <property type="entry name" value="WH-like_DNA-bd_sf"/>
</dbReference>
<feature type="domain" description="Peptidase S24/S26A/S26B/S26C" evidence="14">
    <location>
        <begin position="83"/>
        <end position="197"/>
    </location>
</feature>
<feature type="active site" description="For autocatalytic cleavage activity" evidence="12">
    <location>
        <position position="163"/>
    </location>
</feature>
<dbReference type="GO" id="GO:0045892">
    <property type="term" value="P:negative regulation of DNA-templated transcription"/>
    <property type="evidence" value="ECO:0007669"/>
    <property type="project" value="UniProtKB-UniRule"/>
</dbReference>
<dbReference type="InterPro" id="IPR036390">
    <property type="entry name" value="WH_DNA-bd_sf"/>
</dbReference>
<gene>
    <name evidence="12" type="primary">lexA</name>
    <name evidence="16" type="ORF">A2660_01330</name>
</gene>
<evidence type="ECO:0000256" key="1">
    <source>
        <dbReference type="ARBA" id="ARBA00007484"/>
    </source>
</evidence>
<keyword evidence="10 12" id="KW-0234">DNA repair</keyword>
<evidence type="ECO:0000256" key="11">
    <source>
        <dbReference type="ARBA" id="ARBA00023236"/>
    </source>
</evidence>
<dbReference type="HAMAP" id="MF_00015">
    <property type="entry name" value="LexA"/>
    <property type="match status" value="1"/>
</dbReference>
<evidence type="ECO:0000259" key="14">
    <source>
        <dbReference type="Pfam" id="PF00717"/>
    </source>
</evidence>
<evidence type="ECO:0000313" key="16">
    <source>
        <dbReference type="EMBL" id="OGE80484.1"/>
    </source>
</evidence>
<dbReference type="GO" id="GO:0009432">
    <property type="term" value="P:SOS response"/>
    <property type="evidence" value="ECO:0007669"/>
    <property type="project" value="UniProtKB-UniRule"/>
</dbReference>
<evidence type="ECO:0000256" key="7">
    <source>
        <dbReference type="ARBA" id="ARBA00023015"/>
    </source>
</evidence>
<evidence type="ECO:0000256" key="12">
    <source>
        <dbReference type="HAMAP-Rule" id="MF_00015"/>
    </source>
</evidence>
<comment type="similarity">
    <text evidence="1 12 13">Belongs to the peptidase S24 family.</text>
</comment>
<dbReference type="InterPro" id="IPR036286">
    <property type="entry name" value="LexA/Signal_pep-like_sf"/>
</dbReference>
<comment type="function">
    <text evidence="12">Represses a number of genes involved in the response to DNA damage (SOS response), including recA and lexA. In the presence of single-stranded DNA, RecA interacts with LexA causing an autocatalytic cleavage which disrupts the DNA-binding part of LexA, leading to derepression of the SOS regulon and eventually DNA repair.</text>
</comment>
<dbReference type="Gene3D" id="1.10.10.10">
    <property type="entry name" value="Winged helix-like DNA-binding domain superfamily/Winged helix DNA-binding domain"/>
    <property type="match status" value="1"/>
</dbReference>
<comment type="subunit">
    <text evidence="12">Homodimer.</text>
</comment>
<dbReference type="PANTHER" id="PTHR33516">
    <property type="entry name" value="LEXA REPRESSOR"/>
    <property type="match status" value="1"/>
</dbReference>
<evidence type="ECO:0000256" key="3">
    <source>
        <dbReference type="ARBA" id="ARBA00022705"/>
    </source>
</evidence>
<evidence type="ECO:0000256" key="9">
    <source>
        <dbReference type="ARBA" id="ARBA00023163"/>
    </source>
</evidence>
<protein>
    <recommendedName>
        <fullName evidence="12">LexA repressor</fullName>
        <ecNumber evidence="12">3.4.21.88</ecNumber>
    </recommendedName>
</protein>
<dbReference type="PANTHER" id="PTHR33516:SF2">
    <property type="entry name" value="LEXA REPRESSOR-RELATED"/>
    <property type="match status" value="1"/>
</dbReference>
<evidence type="ECO:0000313" key="17">
    <source>
        <dbReference type="Proteomes" id="UP000176233"/>
    </source>
</evidence>
<keyword evidence="7 12" id="KW-0805">Transcription regulation</keyword>
<keyword evidence="8 12" id="KW-0238">DNA-binding</keyword>
<dbReference type="InterPro" id="IPR006199">
    <property type="entry name" value="LexA_DNA-bd_dom"/>
</dbReference>
<evidence type="ECO:0000259" key="15">
    <source>
        <dbReference type="Pfam" id="PF01726"/>
    </source>
</evidence>
<evidence type="ECO:0000256" key="5">
    <source>
        <dbReference type="ARBA" id="ARBA00022801"/>
    </source>
</evidence>
<evidence type="ECO:0000256" key="8">
    <source>
        <dbReference type="ARBA" id="ARBA00023125"/>
    </source>
</evidence>
<dbReference type="GO" id="GO:0004252">
    <property type="term" value="F:serine-type endopeptidase activity"/>
    <property type="evidence" value="ECO:0007669"/>
    <property type="project" value="UniProtKB-UniRule"/>
</dbReference>
<keyword evidence="3 12" id="KW-0235">DNA replication</keyword>
<dbReference type="Gene3D" id="2.10.109.10">
    <property type="entry name" value="Umud Fragment, subunit A"/>
    <property type="match status" value="1"/>
</dbReference>
<evidence type="ECO:0000256" key="2">
    <source>
        <dbReference type="ARBA" id="ARBA00022491"/>
    </source>
</evidence>
<organism evidence="16 17">
    <name type="scientific">Candidatus Doudnabacteria bacterium RIFCSPHIGHO2_01_FULL_45_18</name>
    <dbReference type="NCBI Taxonomy" id="1817823"/>
    <lineage>
        <taxon>Bacteria</taxon>
        <taxon>Candidatus Doudnaibacteriota</taxon>
    </lineage>
</organism>
<dbReference type="GO" id="GO:0006260">
    <property type="term" value="P:DNA replication"/>
    <property type="evidence" value="ECO:0007669"/>
    <property type="project" value="UniProtKB-UniRule"/>
</dbReference>
<accession>A0A1F5NSE3</accession>
<dbReference type="InterPro" id="IPR006200">
    <property type="entry name" value="LexA"/>
</dbReference>
<sequence length="204" mass="22962">MNELTPKQQELLNLLTDEIRTKGLPPSISEIANSLKLKSKNAVVKLLRILEDKGFIRRSHKARGIEVLNPEGEPIGLGLISVPLLGRITAGLPMLAEEQIEDWLNLPVSLVRGRKDVFLLKVQGMSMKDAGILNGDLVIVKQQKIADLNDIVVALLEDEATVKRLVKKDNRFYLKAENKDYPNIYPEHEWSIQGKVIGVIRRME</sequence>
<keyword evidence="5 12" id="KW-0378">Hydrolase</keyword>
<dbReference type="NCBIfam" id="TIGR00498">
    <property type="entry name" value="lexA"/>
    <property type="match status" value="1"/>
</dbReference>
<comment type="catalytic activity">
    <reaction evidence="12">
        <text>Hydrolysis of Ala-|-Gly bond in repressor LexA.</text>
        <dbReference type="EC" id="3.4.21.88"/>
    </reaction>
</comment>
<dbReference type="Pfam" id="PF00717">
    <property type="entry name" value="Peptidase_S24"/>
    <property type="match status" value="1"/>
</dbReference>
<dbReference type="GO" id="GO:0003677">
    <property type="term" value="F:DNA binding"/>
    <property type="evidence" value="ECO:0007669"/>
    <property type="project" value="UniProtKB-UniRule"/>
</dbReference>
<dbReference type="AlphaFoldDB" id="A0A1F5NSE3"/>
<dbReference type="Proteomes" id="UP000176233">
    <property type="component" value="Unassembled WGS sequence"/>
</dbReference>
<dbReference type="EC" id="3.4.21.88" evidence="12"/>
<comment type="caution">
    <text evidence="16">The sequence shown here is derived from an EMBL/GenBank/DDBJ whole genome shotgun (WGS) entry which is preliminary data.</text>
</comment>
<feature type="domain" description="LexA repressor DNA-binding" evidence="15">
    <location>
        <begin position="1"/>
        <end position="63"/>
    </location>
</feature>
<dbReference type="GO" id="GO:0006281">
    <property type="term" value="P:DNA repair"/>
    <property type="evidence" value="ECO:0007669"/>
    <property type="project" value="UniProtKB-UniRule"/>
</dbReference>
<keyword evidence="6 12" id="KW-0068">Autocatalytic cleavage</keyword>
<dbReference type="InterPro" id="IPR015927">
    <property type="entry name" value="Peptidase_S24_S26A/B/C"/>
</dbReference>
<dbReference type="InterPro" id="IPR039418">
    <property type="entry name" value="LexA-like"/>
</dbReference>
<proteinExistence type="inferred from homology"/>
<dbReference type="SUPFAM" id="SSF46785">
    <property type="entry name" value="Winged helix' DNA-binding domain"/>
    <property type="match status" value="1"/>
</dbReference>
<name>A0A1F5NSE3_9BACT</name>
<dbReference type="SUPFAM" id="SSF51306">
    <property type="entry name" value="LexA/Signal peptidase"/>
    <property type="match status" value="1"/>
</dbReference>
<evidence type="ECO:0000256" key="4">
    <source>
        <dbReference type="ARBA" id="ARBA00022763"/>
    </source>
</evidence>
<dbReference type="GO" id="GO:0006508">
    <property type="term" value="P:proteolysis"/>
    <property type="evidence" value="ECO:0007669"/>
    <property type="project" value="InterPro"/>
</dbReference>
<dbReference type="EMBL" id="MFEJ01000011">
    <property type="protein sequence ID" value="OGE80484.1"/>
    <property type="molecule type" value="Genomic_DNA"/>
</dbReference>
<feature type="site" description="Cleavage; by autolysis" evidence="12">
    <location>
        <begin position="90"/>
        <end position="91"/>
    </location>
</feature>
<keyword evidence="4 12" id="KW-0227">DNA damage</keyword>
<dbReference type="InterPro" id="IPR050077">
    <property type="entry name" value="LexA_repressor"/>
</dbReference>
<dbReference type="InterPro" id="IPR006197">
    <property type="entry name" value="Peptidase_S24_LexA"/>
</dbReference>
<evidence type="ECO:0000256" key="10">
    <source>
        <dbReference type="ARBA" id="ARBA00023204"/>
    </source>
</evidence>
<dbReference type="CDD" id="cd06529">
    <property type="entry name" value="S24_LexA-like"/>
    <property type="match status" value="1"/>
</dbReference>
<keyword evidence="11 12" id="KW-0742">SOS response</keyword>